<dbReference type="RefSeq" id="WP_244715602.1">
    <property type="nucleotide sequence ID" value="NZ_CP095072.1"/>
</dbReference>
<dbReference type="Proteomes" id="UP000831782">
    <property type="component" value="Chromosome"/>
</dbReference>
<feature type="chain" id="PRO_5045267546" evidence="1">
    <location>
        <begin position="27"/>
        <end position="223"/>
    </location>
</feature>
<evidence type="ECO:0000313" key="4">
    <source>
        <dbReference type="EMBL" id="UOQ46955.1"/>
    </source>
</evidence>
<sequence length="223" mass="25564">MSELKKGLVILTICLMMPLISLSVLAANQTATVSDELYEEMAALKYPKVSEVANVKMEHKINKIFQNYITASYNELKENEEEAAQHDFPGEYQTDYEVKYNQSPLLSILTSNYMFSGGAHGNTVVESFNFDVSKEKRVFLTDILTKEEQVKAVRDFVWEYAIERPDIFYPDLEKGDIKLSNETAFYFTDDGITLVFQQYEIAPYVSGNQEIAIPKKVYEKVLK</sequence>
<dbReference type="Gene3D" id="3.90.640.20">
    <property type="entry name" value="Heat-shock cognate protein, ATPase"/>
    <property type="match status" value="1"/>
</dbReference>
<evidence type="ECO:0000256" key="1">
    <source>
        <dbReference type="SAM" id="SignalP"/>
    </source>
</evidence>
<dbReference type="InterPro" id="IPR025303">
    <property type="entry name" value="PdaC"/>
</dbReference>
<gene>
    <name evidence="4" type="ORF">MUN88_12725</name>
</gene>
<keyword evidence="1" id="KW-0732">Signal</keyword>
<name>A0ABY4ESM2_9BACI</name>
<dbReference type="InterPro" id="IPR037126">
    <property type="entry name" value="PdaC/RsiV-like_sf"/>
</dbReference>
<evidence type="ECO:0000259" key="2">
    <source>
        <dbReference type="Pfam" id="PF11738"/>
    </source>
</evidence>
<accession>A0ABY4ESM2</accession>
<dbReference type="Gene3D" id="3.30.565.40">
    <property type="entry name" value="Fervidobacterium nodosum Rt17-B1 like"/>
    <property type="match status" value="1"/>
</dbReference>
<dbReference type="InterPro" id="IPR021729">
    <property type="entry name" value="DUF3298"/>
</dbReference>
<reference evidence="4 5" key="1">
    <citation type="submission" date="2022-04" db="EMBL/GenBank/DDBJ databases">
        <title>Gracilibacillus sp. isolated from saltern.</title>
        <authorList>
            <person name="Won M."/>
            <person name="Lee C.-M."/>
            <person name="Woen H.-Y."/>
            <person name="Kwon S.-W."/>
        </authorList>
    </citation>
    <scope>NUCLEOTIDE SEQUENCE [LARGE SCALE GENOMIC DNA]</scope>
    <source>
        <strain evidence="4 5">SSWR10-1</strain>
    </source>
</reference>
<dbReference type="Pfam" id="PF11738">
    <property type="entry name" value="DUF3298"/>
    <property type="match status" value="1"/>
</dbReference>
<organism evidence="4 5">
    <name type="scientific">Gracilibacillus caseinilyticus</name>
    <dbReference type="NCBI Taxonomy" id="2932256"/>
    <lineage>
        <taxon>Bacteria</taxon>
        <taxon>Bacillati</taxon>
        <taxon>Bacillota</taxon>
        <taxon>Bacilli</taxon>
        <taxon>Bacillales</taxon>
        <taxon>Bacillaceae</taxon>
        <taxon>Gracilibacillus</taxon>
    </lineage>
</organism>
<feature type="domain" description="DUF3298" evidence="2">
    <location>
        <begin position="144"/>
        <end position="215"/>
    </location>
</feature>
<feature type="signal peptide" evidence="1">
    <location>
        <begin position="1"/>
        <end position="26"/>
    </location>
</feature>
<evidence type="ECO:0000313" key="5">
    <source>
        <dbReference type="Proteomes" id="UP000831782"/>
    </source>
</evidence>
<protein>
    <submittedName>
        <fullName evidence="4">DUF3298 and DUF4163 domain-containing protein</fullName>
    </submittedName>
</protein>
<evidence type="ECO:0000259" key="3">
    <source>
        <dbReference type="Pfam" id="PF13739"/>
    </source>
</evidence>
<proteinExistence type="predicted"/>
<keyword evidence="5" id="KW-1185">Reference proteome</keyword>
<feature type="domain" description="Deacetylase PdaC" evidence="3">
    <location>
        <begin position="42"/>
        <end position="123"/>
    </location>
</feature>
<dbReference type="EMBL" id="CP095072">
    <property type="protein sequence ID" value="UOQ46955.1"/>
    <property type="molecule type" value="Genomic_DNA"/>
</dbReference>
<dbReference type="Pfam" id="PF13739">
    <property type="entry name" value="PdaC"/>
    <property type="match status" value="1"/>
</dbReference>